<dbReference type="GeneID" id="70135676"/>
<sequence>MSGASSVEQEPVWFSAEDIAALKSVLFTACNDPTAPNFVPNMMSLRHSLLPELFNDVVRLAKVAGAWFKAAPEVPANDDDDKLYGLHEFQRRASEFGQRATREIRQVQDIFRLVAERGQSGGDVADLKGKAQRCVGLLEDVFKNLISILDKLRDIEPRGEIPADTYKALASIQWRQIQQETEQARDSVK</sequence>
<dbReference type="RefSeq" id="XP_045961554.1">
    <property type="nucleotide sequence ID" value="XM_046106785.1"/>
</dbReference>
<name>A0A9P9A1U7_9PEZI</name>
<dbReference type="EMBL" id="JAGPXC010000002">
    <property type="protein sequence ID" value="KAH6657320.1"/>
    <property type="molecule type" value="Genomic_DNA"/>
</dbReference>
<dbReference type="AlphaFoldDB" id="A0A9P9A1U7"/>
<protein>
    <submittedName>
        <fullName evidence="1">Uncharacterized protein</fullName>
    </submittedName>
</protein>
<proteinExistence type="predicted"/>
<evidence type="ECO:0000313" key="2">
    <source>
        <dbReference type="Proteomes" id="UP000758603"/>
    </source>
</evidence>
<keyword evidence="2" id="KW-1185">Reference proteome</keyword>
<organism evidence="1 2">
    <name type="scientific">Truncatella angustata</name>
    <dbReference type="NCBI Taxonomy" id="152316"/>
    <lineage>
        <taxon>Eukaryota</taxon>
        <taxon>Fungi</taxon>
        <taxon>Dikarya</taxon>
        <taxon>Ascomycota</taxon>
        <taxon>Pezizomycotina</taxon>
        <taxon>Sordariomycetes</taxon>
        <taxon>Xylariomycetidae</taxon>
        <taxon>Amphisphaeriales</taxon>
        <taxon>Sporocadaceae</taxon>
        <taxon>Truncatella</taxon>
    </lineage>
</organism>
<gene>
    <name evidence="1" type="ORF">BKA67DRAFT_655595</name>
</gene>
<evidence type="ECO:0000313" key="1">
    <source>
        <dbReference type="EMBL" id="KAH6657320.1"/>
    </source>
</evidence>
<accession>A0A9P9A1U7</accession>
<comment type="caution">
    <text evidence="1">The sequence shown here is derived from an EMBL/GenBank/DDBJ whole genome shotgun (WGS) entry which is preliminary data.</text>
</comment>
<dbReference type="Proteomes" id="UP000758603">
    <property type="component" value="Unassembled WGS sequence"/>
</dbReference>
<reference evidence="1" key="1">
    <citation type="journal article" date="2021" name="Nat. Commun.">
        <title>Genetic determinants of endophytism in the Arabidopsis root mycobiome.</title>
        <authorList>
            <person name="Mesny F."/>
            <person name="Miyauchi S."/>
            <person name="Thiergart T."/>
            <person name="Pickel B."/>
            <person name="Atanasova L."/>
            <person name="Karlsson M."/>
            <person name="Huettel B."/>
            <person name="Barry K.W."/>
            <person name="Haridas S."/>
            <person name="Chen C."/>
            <person name="Bauer D."/>
            <person name="Andreopoulos W."/>
            <person name="Pangilinan J."/>
            <person name="LaButti K."/>
            <person name="Riley R."/>
            <person name="Lipzen A."/>
            <person name="Clum A."/>
            <person name="Drula E."/>
            <person name="Henrissat B."/>
            <person name="Kohler A."/>
            <person name="Grigoriev I.V."/>
            <person name="Martin F.M."/>
            <person name="Hacquard S."/>
        </authorList>
    </citation>
    <scope>NUCLEOTIDE SEQUENCE</scope>
    <source>
        <strain evidence="1">MPI-SDFR-AT-0073</strain>
    </source>
</reference>